<name>A0A7J2U512_9CREN</name>
<dbReference type="CDD" id="cd10441">
    <property type="entry name" value="GIY-YIG_COG1833"/>
    <property type="match status" value="1"/>
</dbReference>
<feature type="transmembrane region" description="Helical" evidence="1">
    <location>
        <begin position="12"/>
        <end position="32"/>
    </location>
</feature>
<dbReference type="EMBL" id="DSEU01000070">
    <property type="protein sequence ID" value="HEM67878.1"/>
    <property type="molecule type" value="Genomic_DNA"/>
</dbReference>
<reference evidence="2" key="1">
    <citation type="journal article" date="2020" name="mSystems">
        <title>Genome- and Community-Level Interaction Insights into Carbon Utilization and Element Cycling Functions of Hydrothermarchaeota in Hydrothermal Sediment.</title>
        <authorList>
            <person name="Zhou Z."/>
            <person name="Liu Y."/>
            <person name="Xu W."/>
            <person name="Pan J."/>
            <person name="Luo Z.H."/>
            <person name="Li M."/>
        </authorList>
    </citation>
    <scope>NUCLEOTIDE SEQUENCE [LARGE SCALE GENOMIC DNA]</scope>
    <source>
        <strain evidence="2">SpSt-125</strain>
    </source>
</reference>
<sequence>MDLSLIPREKGVYILVMRIDFTITIALSIGLVVLEPGLYAYVGSARSFGGLRSRIKHHLTKNKKSFWWHIDYITSKNEVKFICIIYALTELDLEENLAEELSKNSCWNPAVRGFGSTDRKSFTHLFKCVCNSNMCINRAKETVEKLVKGFGAGIIWIDQ</sequence>
<dbReference type="Pfam" id="PF01986">
    <property type="entry name" value="DUF123"/>
    <property type="match status" value="1"/>
</dbReference>
<proteinExistence type="predicted"/>
<keyword evidence="1" id="KW-1133">Transmembrane helix</keyword>
<organism evidence="2">
    <name type="scientific">Ignisphaera aggregans</name>
    <dbReference type="NCBI Taxonomy" id="334771"/>
    <lineage>
        <taxon>Archaea</taxon>
        <taxon>Thermoproteota</taxon>
        <taxon>Thermoprotei</taxon>
        <taxon>Desulfurococcales</taxon>
        <taxon>Desulfurococcaceae</taxon>
        <taxon>Ignisphaera</taxon>
    </lineage>
</organism>
<evidence type="ECO:0000313" key="2">
    <source>
        <dbReference type="EMBL" id="HEM67878.1"/>
    </source>
</evidence>
<keyword evidence="1" id="KW-0472">Membrane</keyword>
<protein>
    <submittedName>
        <fullName evidence="2">GIY-YIG nuclease family protein</fullName>
    </submittedName>
</protein>
<dbReference type="PANTHER" id="PTHR37460">
    <property type="entry name" value="ENDONUCLEASE III"/>
    <property type="match status" value="1"/>
</dbReference>
<gene>
    <name evidence="2" type="ORF">ENO26_10015</name>
</gene>
<keyword evidence="1" id="KW-0812">Transmembrane</keyword>
<evidence type="ECO:0000256" key="1">
    <source>
        <dbReference type="SAM" id="Phobius"/>
    </source>
</evidence>
<comment type="caution">
    <text evidence="2">The sequence shown here is derived from an EMBL/GenBank/DDBJ whole genome shotgun (WGS) entry which is preliminary data.</text>
</comment>
<dbReference type="InterPro" id="IPR002837">
    <property type="entry name" value="DUF123"/>
</dbReference>
<dbReference type="PANTHER" id="PTHR37460:SF1">
    <property type="entry name" value="ENDONUCLEASE III"/>
    <property type="match status" value="1"/>
</dbReference>
<accession>A0A7J2U512</accession>
<dbReference type="AlphaFoldDB" id="A0A7J2U512"/>